<organism evidence="1 2">
    <name type="scientific">Dokdonia sinensis</name>
    <dbReference type="NCBI Taxonomy" id="2479847"/>
    <lineage>
        <taxon>Bacteria</taxon>
        <taxon>Pseudomonadati</taxon>
        <taxon>Bacteroidota</taxon>
        <taxon>Flavobacteriia</taxon>
        <taxon>Flavobacteriales</taxon>
        <taxon>Flavobacteriaceae</taxon>
        <taxon>Dokdonia</taxon>
    </lineage>
</organism>
<dbReference type="EMBL" id="REFV01000021">
    <property type="protein sequence ID" value="RMB56178.1"/>
    <property type="molecule type" value="Genomic_DNA"/>
</dbReference>
<sequence>MKQNIPHRLDAALSKLYAAFTKGELNPQCCTACAVGNICDQIDAWKHFTDAHGSTKLNYVGQVNEAFGKRINGYLPSELLKTEAVFLEACGFELPIRRGNFKPDQFTNQTLFEGLCAVISYLCALDNVTDVMNYTAVFEREIDNAYVLV</sequence>
<dbReference type="AlphaFoldDB" id="A0A3M0FUI9"/>
<accession>A0A3M0FUI9</accession>
<dbReference type="Proteomes" id="UP000281985">
    <property type="component" value="Unassembled WGS sequence"/>
</dbReference>
<dbReference type="OrthoDB" id="1144234at2"/>
<keyword evidence="2" id="KW-1185">Reference proteome</keyword>
<protein>
    <submittedName>
        <fullName evidence="1">Na(+)-translocating NADH-quinone reductase subunit F</fullName>
    </submittedName>
</protein>
<gene>
    <name evidence="1" type="ORF">EAX61_15525</name>
</gene>
<comment type="caution">
    <text evidence="1">The sequence shown here is derived from an EMBL/GenBank/DDBJ whole genome shotgun (WGS) entry which is preliminary data.</text>
</comment>
<evidence type="ECO:0000313" key="1">
    <source>
        <dbReference type="EMBL" id="RMB56178.1"/>
    </source>
</evidence>
<dbReference type="RefSeq" id="WP_121918631.1">
    <property type="nucleotide sequence ID" value="NZ_REFV01000021.1"/>
</dbReference>
<evidence type="ECO:0000313" key="2">
    <source>
        <dbReference type="Proteomes" id="UP000281985"/>
    </source>
</evidence>
<reference evidence="1 2" key="1">
    <citation type="submission" date="2018-10" db="EMBL/GenBank/DDBJ databases">
        <title>Dokdonia luteus sp. nov., isolated from sea water.</title>
        <authorList>
            <person name="Zhou L.Y."/>
            <person name="Du Z.J."/>
        </authorList>
    </citation>
    <scope>NUCLEOTIDE SEQUENCE [LARGE SCALE GENOMIC DNA]</scope>
    <source>
        <strain evidence="1 2">SH27</strain>
    </source>
</reference>
<name>A0A3M0FUI9_9FLAO</name>
<proteinExistence type="predicted"/>